<feature type="region of interest" description="Disordered" evidence="1">
    <location>
        <begin position="1"/>
        <end position="106"/>
    </location>
</feature>
<accession>A0AAV2EPR1</accession>
<feature type="compositionally biased region" description="Low complexity" evidence="1">
    <location>
        <begin position="92"/>
        <end position="106"/>
    </location>
</feature>
<dbReference type="Proteomes" id="UP001497516">
    <property type="component" value="Chromosome 5"/>
</dbReference>
<proteinExistence type="predicted"/>
<dbReference type="EMBL" id="OZ034818">
    <property type="protein sequence ID" value="CAL1387794.1"/>
    <property type="molecule type" value="Genomic_DNA"/>
</dbReference>
<gene>
    <name evidence="2" type="ORF">LTRI10_LOCUS28755</name>
</gene>
<feature type="compositionally biased region" description="Polar residues" evidence="1">
    <location>
        <begin position="49"/>
        <end position="77"/>
    </location>
</feature>
<name>A0AAV2EPR1_9ROSI</name>
<evidence type="ECO:0000256" key="1">
    <source>
        <dbReference type="SAM" id="MobiDB-lite"/>
    </source>
</evidence>
<evidence type="ECO:0000313" key="2">
    <source>
        <dbReference type="EMBL" id="CAL1387794.1"/>
    </source>
</evidence>
<protein>
    <submittedName>
        <fullName evidence="2">Uncharacterized protein</fullName>
    </submittedName>
</protein>
<keyword evidence="3" id="KW-1185">Reference proteome</keyword>
<evidence type="ECO:0000313" key="3">
    <source>
        <dbReference type="Proteomes" id="UP001497516"/>
    </source>
</evidence>
<sequence length="106" mass="11745">MSPRPLPRQEAQSYGGDPQRDNYSSERERGRRRRQDDIPKLPKTFFIIGQQSSEGSRPFTPTTADPFNKSIAESTESPIHWGSGDGRKLFTPSLSPPNSAASPAKT</sequence>
<organism evidence="2 3">
    <name type="scientific">Linum trigynum</name>
    <dbReference type="NCBI Taxonomy" id="586398"/>
    <lineage>
        <taxon>Eukaryota</taxon>
        <taxon>Viridiplantae</taxon>
        <taxon>Streptophyta</taxon>
        <taxon>Embryophyta</taxon>
        <taxon>Tracheophyta</taxon>
        <taxon>Spermatophyta</taxon>
        <taxon>Magnoliopsida</taxon>
        <taxon>eudicotyledons</taxon>
        <taxon>Gunneridae</taxon>
        <taxon>Pentapetalae</taxon>
        <taxon>rosids</taxon>
        <taxon>fabids</taxon>
        <taxon>Malpighiales</taxon>
        <taxon>Linaceae</taxon>
        <taxon>Linum</taxon>
    </lineage>
</organism>
<dbReference type="AlphaFoldDB" id="A0AAV2EPR1"/>
<reference evidence="2 3" key="1">
    <citation type="submission" date="2024-04" db="EMBL/GenBank/DDBJ databases">
        <authorList>
            <person name="Fracassetti M."/>
        </authorList>
    </citation>
    <scope>NUCLEOTIDE SEQUENCE [LARGE SCALE GENOMIC DNA]</scope>
</reference>
<feature type="compositionally biased region" description="Basic and acidic residues" evidence="1">
    <location>
        <begin position="18"/>
        <end position="40"/>
    </location>
</feature>